<evidence type="ECO:0000256" key="1">
    <source>
        <dbReference type="SAM" id="MobiDB-lite"/>
    </source>
</evidence>
<dbReference type="AlphaFoldDB" id="A0AAD5S4K2"/>
<feature type="compositionally biased region" description="Acidic residues" evidence="1">
    <location>
        <begin position="563"/>
        <end position="581"/>
    </location>
</feature>
<dbReference type="GO" id="GO:0003677">
    <property type="term" value="F:DNA binding"/>
    <property type="evidence" value="ECO:0007669"/>
    <property type="project" value="TreeGrafter"/>
</dbReference>
<dbReference type="EMBL" id="JAKWBI020000021">
    <property type="protein sequence ID" value="KAJ2905910.1"/>
    <property type="molecule type" value="Genomic_DNA"/>
</dbReference>
<evidence type="ECO:0000313" key="4">
    <source>
        <dbReference type="Proteomes" id="UP001201980"/>
    </source>
</evidence>
<feature type="region of interest" description="Disordered" evidence="1">
    <location>
        <begin position="526"/>
        <end position="586"/>
    </location>
</feature>
<feature type="compositionally biased region" description="Polar residues" evidence="1">
    <location>
        <begin position="267"/>
        <end position="276"/>
    </location>
</feature>
<keyword evidence="4" id="KW-1185">Reference proteome</keyword>
<protein>
    <submittedName>
        <fullName evidence="3">ATPase family AAA domain-containing protein 5</fullName>
    </submittedName>
</protein>
<dbReference type="GO" id="GO:0005524">
    <property type="term" value="F:ATP binding"/>
    <property type="evidence" value="ECO:0007669"/>
    <property type="project" value="InterPro"/>
</dbReference>
<feature type="region of interest" description="Disordered" evidence="1">
    <location>
        <begin position="445"/>
        <end position="464"/>
    </location>
</feature>
<dbReference type="Gene3D" id="3.40.50.300">
    <property type="entry name" value="P-loop containing nucleotide triphosphate hydrolases"/>
    <property type="match status" value="1"/>
</dbReference>
<feature type="region of interest" description="Disordered" evidence="1">
    <location>
        <begin position="1199"/>
        <end position="1230"/>
    </location>
</feature>
<feature type="compositionally biased region" description="Low complexity" evidence="1">
    <location>
        <begin position="697"/>
        <end position="719"/>
    </location>
</feature>
<gene>
    <name evidence="3" type="ORF">MKZ38_003698</name>
</gene>
<accession>A0AAD5S4K2</accession>
<organism evidence="3 4">
    <name type="scientific">Zalerion maritima</name>
    <dbReference type="NCBI Taxonomy" id="339359"/>
    <lineage>
        <taxon>Eukaryota</taxon>
        <taxon>Fungi</taxon>
        <taxon>Dikarya</taxon>
        <taxon>Ascomycota</taxon>
        <taxon>Pezizomycotina</taxon>
        <taxon>Sordariomycetes</taxon>
        <taxon>Lulworthiomycetidae</taxon>
        <taxon>Lulworthiales</taxon>
        <taxon>Lulworthiaceae</taxon>
        <taxon>Zalerion</taxon>
    </lineage>
</organism>
<feature type="compositionally biased region" description="Polar residues" evidence="1">
    <location>
        <begin position="103"/>
        <end position="117"/>
    </location>
</feature>
<dbReference type="PANTHER" id="PTHR23389">
    <property type="entry name" value="CHROMOSOME TRANSMISSION FIDELITY FACTOR 18"/>
    <property type="match status" value="1"/>
</dbReference>
<feature type="compositionally biased region" description="Acidic residues" evidence="1">
    <location>
        <begin position="1206"/>
        <end position="1216"/>
    </location>
</feature>
<dbReference type="InterPro" id="IPR003959">
    <property type="entry name" value="ATPase_AAA_core"/>
</dbReference>
<dbReference type="Pfam" id="PF00004">
    <property type="entry name" value="AAA"/>
    <property type="match status" value="1"/>
</dbReference>
<dbReference type="GO" id="GO:0016887">
    <property type="term" value="F:ATP hydrolysis activity"/>
    <property type="evidence" value="ECO:0007669"/>
    <property type="project" value="InterPro"/>
</dbReference>
<dbReference type="SUPFAM" id="SSF52540">
    <property type="entry name" value="P-loop containing nucleoside triphosphate hydrolases"/>
    <property type="match status" value="1"/>
</dbReference>
<feature type="compositionally biased region" description="Low complexity" evidence="1">
    <location>
        <begin position="226"/>
        <end position="259"/>
    </location>
</feature>
<feature type="compositionally biased region" description="Basic residues" evidence="1">
    <location>
        <begin position="154"/>
        <end position="165"/>
    </location>
</feature>
<reference evidence="3" key="1">
    <citation type="submission" date="2022-07" db="EMBL/GenBank/DDBJ databases">
        <title>Draft genome sequence of Zalerion maritima ATCC 34329, a (micro)plastics degrading marine fungus.</title>
        <authorList>
            <person name="Paco A."/>
            <person name="Goncalves M.F.M."/>
            <person name="Rocha-Santos T.A.P."/>
            <person name="Alves A."/>
        </authorList>
    </citation>
    <scope>NUCLEOTIDE SEQUENCE</scope>
    <source>
        <strain evidence="3">ATCC 34329</strain>
    </source>
</reference>
<sequence>MTSEGLVSKKVHPFFSGPPKQPPPSDSPSPTPAANDIRASTPKNQRNEDTILDEPSPKRRRGSNSGTRLGDEGVHNVASNSKDGLEAGTNPHPLGRTRESELNTDTSSTAKGNNDSAPSLKPKTLLKLDFKAGTIGPPPKPPPQTNQDNEKAPRSRGRPKGRKSRVVSVKYGTDPASRARIGSRISDVLALGGESSSGGCAKERKKRGPQTGRALSLRASPVKKGSTTAALSPTSPTTPATKATRQTAESTATESTKTTHPFFLSNPKDTSSSNIKQAPPKAEIPPTQAKPRPKEFSSTPRSPKKPRHAYSGRVPQFGGNCGGTRVPGASAPAWPWKDIGHIRGDSRAISAPCLDSDNFCYESSQLLARKSKSTATKVFETESVLLEFERRLGLPLVMEQIHNAASGDGFAPIPSELRLPVRHFESGAKLQNMILPQLRTLEVESPESEDELARSSSPSQRKTHPVLRHLYHQLLTNLPAFDRYDCETSAWAQKYAPQLAVDVLQAGKEALFLKDWLQKLKVHSVNTGSTDGEKSKRRGRPPKESSAEKKKRKRSKLDGFIVESEDEADDMDEVSDPEEEWAGTSHAQLKTVIRNRDQAAKQKDKVKLTNAVVISGPHGCGKTAAVYAVAKELGYEVREIYPGSRRSGKDVAEMIEAMTQNHIVRQSAQGVVVDGEQEQSDDEVSRDLKSGKQKTMASFFKPKAPSKAAKPTKALTAQKKPVKVEPKRPATEQRQSLILLEEVDILYEQDKQFWATVISLITQSKRPFIMTCNEEKLVPIHSLNLHGIFRFTPPPPALAVDHMLLVAANEGHVLGRGAVESLYQTRNNDLRACLSDLNFWCQIGVGDQRGGLSWYYPRWPKGVDHDEHGDVVRVVSEGTYHEGMGWLCRDSICGAGSSKALEVNLLTQTWDRYQLDMGQWQDTLDMEGWADEVAETERTKSLRLKMLEEYEDFSSQMSDADTVSRGAFALGNGLSIDAALPELTPAARDDFVIGRQLLEALPTHSYDGLCAHIATSIKSLAREDLARRSQPATPDSESAISAMDEANAISHIKTQHLPKIWDAAVNRLDMAMAFDPISCSEKQQLGLGPVGGGSSLDPSVFDRTMRLITLEVAPYVRQIVSYDMRLQEERLRRSNLLSEGGSGGGRHGKRMRTTRSAYSAMEGGSRRTTRRDKYFGNELNTALVLRTGGEGWNECVEMVSSSASPEAEDVDADVDMEASRTGGDRCPTNK</sequence>
<dbReference type="Proteomes" id="UP001201980">
    <property type="component" value="Unassembled WGS sequence"/>
</dbReference>
<evidence type="ECO:0000259" key="2">
    <source>
        <dbReference type="Pfam" id="PF00004"/>
    </source>
</evidence>
<feature type="domain" description="ATPase AAA-type core" evidence="2">
    <location>
        <begin position="613"/>
        <end position="661"/>
    </location>
</feature>
<comment type="caution">
    <text evidence="3">The sequence shown here is derived from an EMBL/GenBank/DDBJ whole genome shotgun (WGS) entry which is preliminary data.</text>
</comment>
<dbReference type="InterPro" id="IPR027417">
    <property type="entry name" value="P-loop_NTPase"/>
</dbReference>
<feature type="compositionally biased region" description="Pro residues" evidence="1">
    <location>
        <begin position="19"/>
        <end position="31"/>
    </location>
</feature>
<dbReference type="PANTHER" id="PTHR23389:SF21">
    <property type="entry name" value="ATPASE FAMILY AAA DOMAIN-CONTAINING PROTEIN 5"/>
    <property type="match status" value="1"/>
</dbReference>
<feature type="region of interest" description="Disordered" evidence="1">
    <location>
        <begin position="666"/>
        <end position="728"/>
    </location>
</feature>
<name>A0AAD5S4K2_9PEZI</name>
<proteinExistence type="predicted"/>
<feature type="region of interest" description="Disordered" evidence="1">
    <location>
        <begin position="1"/>
        <end position="320"/>
    </location>
</feature>
<evidence type="ECO:0000313" key="3">
    <source>
        <dbReference type="EMBL" id="KAJ2905910.1"/>
    </source>
</evidence>
<dbReference type="GO" id="GO:0005634">
    <property type="term" value="C:nucleus"/>
    <property type="evidence" value="ECO:0007669"/>
    <property type="project" value="TreeGrafter"/>
</dbReference>